<feature type="region of interest" description="Disordered" evidence="1">
    <location>
        <begin position="1"/>
        <end position="24"/>
    </location>
</feature>
<protein>
    <recommendedName>
        <fullName evidence="4">Ankyrin repeat protein</fullName>
    </recommendedName>
</protein>
<dbReference type="InterPro" id="IPR036770">
    <property type="entry name" value="Ankyrin_rpt-contain_sf"/>
</dbReference>
<dbReference type="EMBL" id="JADGIZ020000077">
    <property type="protein sequence ID" value="KAL2912084.1"/>
    <property type="molecule type" value="Genomic_DNA"/>
</dbReference>
<keyword evidence="3" id="KW-1185">Reference proteome</keyword>
<organism evidence="2 3">
    <name type="scientific">Polyrhizophydium stewartii</name>
    <dbReference type="NCBI Taxonomy" id="2732419"/>
    <lineage>
        <taxon>Eukaryota</taxon>
        <taxon>Fungi</taxon>
        <taxon>Fungi incertae sedis</taxon>
        <taxon>Chytridiomycota</taxon>
        <taxon>Chytridiomycota incertae sedis</taxon>
        <taxon>Chytridiomycetes</taxon>
        <taxon>Rhizophydiales</taxon>
        <taxon>Rhizophydiales incertae sedis</taxon>
        <taxon>Polyrhizophydium</taxon>
    </lineage>
</organism>
<dbReference type="PANTHER" id="PTHR46586">
    <property type="entry name" value="ANKYRIN REPEAT-CONTAINING PROTEIN"/>
    <property type="match status" value="1"/>
</dbReference>
<proteinExistence type="predicted"/>
<dbReference type="Proteomes" id="UP001527925">
    <property type="component" value="Unassembled WGS sequence"/>
</dbReference>
<dbReference type="SUPFAM" id="SSF48403">
    <property type="entry name" value="Ankyrin repeat"/>
    <property type="match status" value="1"/>
</dbReference>
<dbReference type="Gene3D" id="1.25.40.20">
    <property type="entry name" value="Ankyrin repeat-containing domain"/>
    <property type="match status" value="1"/>
</dbReference>
<sequence length="793" mass="87247">MPPRPKNHRAASPGPPAADALLPPGASHWDRLPLELRDMVAAAAAPALARFLRRRPLVAAEVASLRSAEVCRLWTEALDSDWQGDLGRLPAIDGDSPVLLAVRSRRTLDRIVGRGVRVAAETVMRLAVRHGWTDLMDAEHCEVVAEAAASEGAVHVLADLVDERKAVSVTPWHAECAAEGGQLGAVEWLLARTDAPPWITDAAARSGSVDLVAWLHARGVGAWTPRTMGSAARRGRLRVVEWLADHRREGCSVDAFRWAFDNGHADVLEFLCVRFPAVLERARTTAGHMFNSARHLGSLLWAKKHLPDMHVAADLSRFFDNYGAGAVAMLADTKDPTTLSDVLRWAIVHNCADAVSQLIKREQVQVEEPMVDPYWACRSTDALAVVIKHDGRWAAMLANRAAQLHGNADLLEWLHVRFPGSVSQSALDAAVRAGSKAATELLVGKIKDVEWDLDGVLALAKQQRNAQIEKILRSAKAERKRRAAQSEKTQRSTTPINRALRELLKLPRHTPVAAMLAELSLDSIDTLAIRARIRLFRKANSLATPLKALIAPRNIFFSRRLVWSRGSARLHRRFVGLTWFPDDWAARELLPRLHERRMLVSPARATASYRDHQFAATAGFFRSPMFDASLSNGVRYLIAARCNAIWSTSRAVAARLLRNGHPFVGRQCPICRTPLGAFSPVGHLITACTDPRIQAYRDTIGFSREFFVLLWQHAHEVAGLLPAPDVNSLDLSILVLGGTLCGGATLGNDWLAGFSQMGTVVAPPAGRVVHFLQRTMWSYSSSLWAYHRNAAGQ</sequence>
<evidence type="ECO:0000313" key="2">
    <source>
        <dbReference type="EMBL" id="KAL2912084.1"/>
    </source>
</evidence>
<evidence type="ECO:0000313" key="3">
    <source>
        <dbReference type="Proteomes" id="UP001527925"/>
    </source>
</evidence>
<comment type="caution">
    <text evidence="2">The sequence shown here is derived from an EMBL/GenBank/DDBJ whole genome shotgun (WGS) entry which is preliminary data.</text>
</comment>
<evidence type="ECO:0000256" key="1">
    <source>
        <dbReference type="SAM" id="MobiDB-lite"/>
    </source>
</evidence>
<reference evidence="2 3" key="1">
    <citation type="submission" date="2023-09" db="EMBL/GenBank/DDBJ databases">
        <title>Pangenome analysis of Batrachochytrium dendrobatidis and related Chytrids.</title>
        <authorList>
            <person name="Yacoub M.N."/>
            <person name="Stajich J.E."/>
            <person name="James T.Y."/>
        </authorList>
    </citation>
    <scope>NUCLEOTIDE SEQUENCE [LARGE SCALE GENOMIC DNA]</scope>
    <source>
        <strain evidence="2 3">JEL0888</strain>
    </source>
</reference>
<name>A0ABR4MXU1_9FUNG</name>
<gene>
    <name evidence="2" type="ORF">HK105_208436</name>
</gene>
<accession>A0ABR4MXU1</accession>
<dbReference type="InterPro" id="IPR052050">
    <property type="entry name" value="SecEffector_AnkRepeat"/>
</dbReference>
<dbReference type="PANTHER" id="PTHR46586:SF3">
    <property type="entry name" value="ANKYRIN REPEAT-CONTAINING PROTEIN"/>
    <property type="match status" value="1"/>
</dbReference>
<evidence type="ECO:0008006" key="4">
    <source>
        <dbReference type="Google" id="ProtNLM"/>
    </source>
</evidence>